<feature type="chain" id="PRO_5043943559" evidence="15">
    <location>
        <begin position="21"/>
        <end position="765"/>
    </location>
</feature>
<keyword evidence="5" id="KW-0770">Synapse</keyword>
<dbReference type="Pfam" id="PF01094">
    <property type="entry name" value="ANF_receptor"/>
    <property type="match status" value="1"/>
</dbReference>
<proteinExistence type="predicted"/>
<evidence type="ECO:0000256" key="4">
    <source>
        <dbReference type="ARBA" id="ARBA00022989"/>
    </source>
</evidence>
<dbReference type="PANTHER" id="PTHR18966">
    <property type="entry name" value="IONOTROPIC GLUTAMATE RECEPTOR"/>
    <property type="match status" value="1"/>
</dbReference>
<evidence type="ECO:0000256" key="6">
    <source>
        <dbReference type="ARBA" id="ARBA00023065"/>
    </source>
</evidence>
<organism evidence="18 19">
    <name type="scientific">Plakobranchus ocellatus</name>
    <dbReference type="NCBI Taxonomy" id="259542"/>
    <lineage>
        <taxon>Eukaryota</taxon>
        <taxon>Metazoa</taxon>
        <taxon>Spiralia</taxon>
        <taxon>Lophotrochozoa</taxon>
        <taxon>Mollusca</taxon>
        <taxon>Gastropoda</taxon>
        <taxon>Heterobranchia</taxon>
        <taxon>Euthyneura</taxon>
        <taxon>Panpulmonata</taxon>
        <taxon>Sacoglossa</taxon>
        <taxon>Placobranchoidea</taxon>
        <taxon>Plakobranchidae</taxon>
        <taxon>Plakobranchus</taxon>
    </lineage>
</organism>
<evidence type="ECO:0000256" key="10">
    <source>
        <dbReference type="ARBA" id="ARBA00023257"/>
    </source>
</evidence>
<evidence type="ECO:0000256" key="8">
    <source>
        <dbReference type="ARBA" id="ARBA00023170"/>
    </source>
</evidence>
<keyword evidence="8 18" id="KW-0675">Receptor</keyword>
<keyword evidence="7 14" id="KW-0472">Membrane</keyword>
<dbReference type="InterPro" id="IPR015683">
    <property type="entry name" value="Ionotropic_Glu_rcpt"/>
</dbReference>
<dbReference type="GO" id="GO:0045211">
    <property type="term" value="C:postsynaptic membrane"/>
    <property type="evidence" value="ECO:0007669"/>
    <property type="project" value="UniProtKB-SubCell"/>
</dbReference>
<evidence type="ECO:0000256" key="5">
    <source>
        <dbReference type="ARBA" id="ARBA00023018"/>
    </source>
</evidence>
<evidence type="ECO:0000256" key="2">
    <source>
        <dbReference type="ARBA" id="ARBA00022448"/>
    </source>
</evidence>
<dbReference type="InterPro" id="IPR001828">
    <property type="entry name" value="ANF_lig-bd_rcpt"/>
</dbReference>
<evidence type="ECO:0000256" key="12">
    <source>
        <dbReference type="ARBA" id="ARBA00023303"/>
    </source>
</evidence>
<dbReference type="Gene3D" id="3.40.50.2300">
    <property type="match status" value="2"/>
</dbReference>
<feature type="transmembrane region" description="Helical" evidence="14">
    <location>
        <begin position="708"/>
        <end position="733"/>
    </location>
</feature>
<evidence type="ECO:0000259" key="16">
    <source>
        <dbReference type="SMART" id="SM00079"/>
    </source>
</evidence>
<name>A0AAV4AY07_9GAST</name>
<comment type="subcellular location">
    <subcellularLocation>
        <location evidence="1">Membrane</location>
        <topology evidence="1">Multi-pass membrane protein</topology>
    </subcellularLocation>
    <subcellularLocation>
        <location evidence="13">Postsynaptic cell membrane</location>
    </subcellularLocation>
</comment>
<dbReference type="SUPFAM" id="SSF53850">
    <property type="entry name" value="Periplasmic binding protein-like II"/>
    <property type="match status" value="1"/>
</dbReference>
<keyword evidence="3 14" id="KW-0812">Transmembrane</keyword>
<dbReference type="Pfam" id="PF10613">
    <property type="entry name" value="Lig_chan-Glu_bd"/>
    <property type="match status" value="1"/>
</dbReference>
<dbReference type="InterPro" id="IPR019594">
    <property type="entry name" value="Glu/Gly-bd"/>
</dbReference>
<evidence type="ECO:0000313" key="18">
    <source>
        <dbReference type="EMBL" id="GFO15986.1"/>
    </source>
</evidence>
<dbReference type="Gene3D" id="3.40.190.10">
    <property type="entry name" value="Periplasmic binding protein-like II"/>
    <property type="match status" value="3"/>
</dbReference>
<keyword evidence="11" id="KW-1071">Ligand-gated ion channel</keyword>
<feature type="domain" description="Ionotropic glutamate receptor C-terminal" evidence="16">
    <location>
        <begin position="379"/>
        <end position="684"/>
    </location>
</feature>
<keyword evidence="19" id="KW-1185">Reference proteome</keyword>
<reference evidence="18 19" key="1">
    <citation type="journal article" date="2021" name="Elife">
        <title>Chloroplast acquisition without the gene transfer in kleptoplastic sea slugs, Plakobranchus ocellatus.</title>
        <authorList>
            <person name="Maeda T."/>
            <person name="Takahashi S."/>
            <person name="Yoshida T."/>
            <person name="Shimamura S."/>
            <person name="Takaki Y."/>
            <person name="Nagai Y."/>
            <person name="Toyoda A."/>
            <person name="Suzuki Y."/>
            <person name="Arimoto A."/>
            <person name="Ishii H."/>
            <person name="Satoh N."/>
            <person name="Nishiyama T."/>
            <person name="Hasebe M."/>
            <person name="Maruyama T."/>
            <person name="Minagawa J."/>
            <person name="Obokata J."/>
            <person name="Shigenobu S."/>
        </authorList>
    </citation>
    <scope>NUCLEOTIDE SEQUENCE [LARGE SCALE GENOMIC DNA]</scope>
</reference>
<gene>
    <name evidence="18" type="ORF">PoB_004249100</name>
</gene>
<evidence type="ECO:0000256" key="3">
    <source>
        <dbReference type="ARBA" id="ARBA00022692"/>
    </source>
</evidence>
<protein>
    <submittedName>
        <fullName evidence="18">Glutamate receptor ionotropic, kainate 3-like protein</fullName>
    </submittedName>
</protein>
<dbReference type="CDD" id="cd13685">
    <property type="entry name" value="PBP2_iGluR_non_NMDA_like"/>
    <property type="match status" value="1"/>
</dbReference>
<dbReference type="GO" id="GO:0015276">
    <property type="term" value="F:ligand-gated monoatomic ion channel activity"/>
    <property type="evidence" value="ECO:0007669"/>
    <property type="project" value="InterPro"/>
</dbReference>
<evidence type="ECO:0000256" key="7">
    <source>
        <dbReference type="ARBA" id="ARBA00023136"/>
    </source>
</evidence>
<keyword evidence="9" id="KW-0325">Glycoprotein</keyword>
<dbReference type="SMART" id="SM00918">
    <property type="entry name" value="Lig_chan-Glu_bd"/>
    <property type="match status" value="1"/>
</dbReference>
<dbReference type="InterPro" id="IPR001320">
    <property type="entry name" value="Iontro_rcpt_C"/>
</dbReference>
<evidence type="ECO:0000256" key="1">
    <source>
        <dbReference type="ARBA" id="ARBA00004141"/>
    </source>
</evidence>
<feature type="signal peptide" evidence="15">
    <location>
        <begin position="1"/>
        <end position="20"/>
    </location>
</feature>
<keyword evidence="15" id="KW-0732">Signal</keyword>
<dbReference type="Proteomes" id="UP000735302">
    <property type="component" value="Unassembled WGS sequence"/>
</dbReference>
<evidence type="ECO:0000313" key="19">
    <source>
        <dbReference type="Proteomes" id="UP000735302"/>
    </source>
</evidence>
<keyword evidence="10" id="KW-0628">Postsynaptic cell membrane</keyword>
<dbReference type="SMART" id="SM00079">
    <property type="entry name" value="PBPe"/>
    <property type="match status" value="1"/>
</dbReference>
<dbReference type="Pfam" id="PF00060">
    <property type="entry name" value="Lig_chan"/>
    <property type="match status" value="1"/>
</dbReference>
<keyword evidence="6" id="KW-0406">Ion transport</keyword>
<evidence type="ECO:0000259" key="17">
    <source>
        <dbReference type="SMART" id="SM00918"/>
    </source>
</evidence>
<dbReference type="AlphaFoldDB" id="A0AAV4AY07"/>
<sequence>MLSGIILVVYLLSGLPAAASHLRIGVLETSVPIVESLLDFDNLTDTITLVPLNTGNGSSSLETINEIYDEAAAQNVHALLGPFDGAFDLVAKSLSIPYLCTTQALPQQIHGNTFEMLPNSRWVAQAMFDLIQVFQRDKIAFFHDDDSGVPILEQLVTRRTLTVRPWRLPVHTERGLMNKALIEMRRMGVQIVILALSKSNVELMLNEALQLAMLTTPQTQWVLYDPALESKSVFAKYNQVDVNFTVLSLMEFNDSLTADPQLNLEKLLTSDALQLLQSACSAVSAPALTNSSLDRNNSRSQLIHAIEMSQDIGHTGLLAFDQYKQRTNLTLTLTSVLGSRSFQRGIWFSHPPDLVPSLNLNTAVFPVNPSTPFPLRGRRVKVVTILESPFTMFKKDHQFRKGNDRFEGYSVDLLDEISQMLNFEYELYLVHDGKFGSQLPSGEWNGMIGELLAGNATMSVAPLSINANREKAVDFTKPFMTRYISVIMRIPQFKTSYFQFLNPFSPHVWLITMVAFVVVSGVLYFLEKIGRSMSPEAGDLPTVTLRESFWFIFGSLVQGQTDIKYGTIKDTGVTNFFENTNIDYFSKMWAHMSEIEPDSMVENRTEALRKVREESYAFFWDTTVNRYQTINDCNLMEIGPPFDPKGFGIGVPPGASYLDQLSMAILKLSDISRLQSLETKWWDNGNCPDLGSSADETSSLQLENVSGVFFIVIGGIVLASIVCMAKFCFPNLFRVPEFMKQRSLTGLISSKRQKVADDGVDAERL</sequence>
<dbReference type="InterPro" id="IPR028082">
    <property type="entry name" value="Peripla_BP_I"/>
</dbReference>
<evidence type="ECO:0000256" key="9">
    <source>
        <dbReference type="ARBA" id="ARBA00023180"/>
    </source>
</evidence>
<accession>A0AAV4AY07</accession>
<keyword evidence="12" id="KW-0407">Ion channel</keyword>
<dbReference type="EMBL" id="BLXT01004632">
    <property type="protein sequence ID" value="GFO15986.1"/>
    <property type="molecule type" value="Genomic_DNA"/>
</dbReference>
<dbReference type="SUPFAM" id="SSF53822">
    <property type="entry name" value="Periplasmic binding protein-like I"/>
    <property type="match status" value="1"/>
</dbReference>
<dbReference type="FunFam" id="3.40.190.10:FF:000024">
    <property type="entry name" value="Glutamate receptor, ionotropic, delta 1"/>
    <property type="match status" value="1"/>
</dbReference>
<evidence type="ECO:0000256" key="13">
    <source>
        <dbReference type="ARBA" id="ARBA00034100"/>
    </source>
</evidence>
<evidence type="ECO:0000256" key="11">
    <source>
        <dbReference type="ARBA" id="ARBA00023286"/>
    </source>
</evidence>
<keyword evidence="4 14" id="KW-1133">Transmembrane helix</keyword>
<evidence type="ECO:0000256" key="15">
    <source>
        <dbReference type="SAM" id="SignalP"/>
    </source>
</evidence>
<keyword evidence="2" id="KW-0813">Transport</keyword>
<evidence type="ECO:0000256" key="14">
    <source>
        <dbReference type="SAM" id="Phobius"/>
    </source>
</evidence>
<feature type="transmembrane region" description="Helical" evidence="14">
    <location>
        <begin position="508"/>
        <end position="526"/>
    </location>
</feature>
<comment type="caution">
    <text evidence="18">The sequence shown here is derived from an EMBL/GenBank/DDBJ whole genome shotgun (WGS) entry which is preliminary data.</text>
</comment>
<feature type="domain" description="Ionotropic glutamate receptor L-glutamate and glycine-binding" evidence="17">
    <location>
        <begin position="389"/>
        <end position="453"/>
    </location>
</feature>